<dbReference type="EMBL" id="FXTU01000005">
    <property type="protein sequence ID" value="SMP26486.1"/>
    <property type="molecule type" value="Genomic_DNA"/>
</dbReference>
<name>A0AA45WQT4_9BACL</name>
<evidence type="ECO:0000256" key="1">
    <source>
        <dbReference type="SAM" id="MobiDB-lite"/>
    </source>
</evidence>
<organism evidence="2 3">
    <name type="scientific">Laceyella tengchongensis</name>
    <dbReference type="NCBI Taxonomy" id="574699"/>
    <lineage>
        <taxon>Bacteria</taxon>
        <taxon>Bacillati</taxon>
        <taxon>Bacillota</taxon>
        <taxon>Bacilli</taxon>
        <taxon>Bacillales</taxon>
        <taxon>Thermoactinomycetaceae</taxon>
        <taxon>Laceyella</taxon>
    </lineage>
</organism>
<reference evidence="2" key="1">
    <citation type="submission" date="2017-05" db="EMBL/GenBank/DDBJ databases">
        <authorList>
            <person name="Varghese N."/>
            <person name="Submissions S."/>
        </authorList>
    </citation>
    <scope>NUCLEOTIDE SEQUENCE</scope>
    <source>
        <strain evidence="2">DSM 45262</strain>
    </source>
</reference>
<sequence length="48" mass="5113">MQEIGCSAPNNNKAAPGPAVNSQHAFACAPRMSDLRGLKPHLRTHLTC</sequence>
<feature type="compositionally biased region" description="Low complexity" evidence="1">
    <location>
        <begin position="8"/>
        <end position="21"/>
    </location>
</feature>
<keyword evidence="3" id="KW-1185">Reference proteome</keyword>
<protein>
    <submittedName>
        <fullName evidence="2">Uncharacterized protein</fullName>
    </submittedName>
</protein>
<dbReference type="Proteomes" id="UP001157946">
    <property type="component" value="Unassembled WGS sequence"/>
</dbReference>
<evidence type="ECO:0000313" key="3">
    <source>
        <dbReference type="Proteomes" id="UP001157946"/>
    </source>
</evidence>
<proteinExistence type="predicted"/>
<evidence type="ECO:0000313" key="2">
    <source>
        <dbReference type="EMBL" id="SMP26486.1"/>
    </source>
</evidence>
<comment type="caution">
    <text evidence="2">The sequence shown here is derived from an EMBL/GenBank/DDBJ whole genome shotgun (WGS) entry which is preliminary data.</text>
</comment>
<feature type="region of interest" description="Disordered" evidence="1">
    <location>
        <begin position="1"/>
        <end position="21"/>
    </location>
</feature>
<dbReference type="AlphaFoldDB" id="A0AA45WQT4"/>
<gene>
    <name evidence="2" type="ORF">SAMN06265361_105151</name>
</gene>
<accession>A0AA45WQT4</accession>